<dbReference type="OrthoDB" id="852142at2759"/>
<gene>
    <name evidence="4" type="ORF">Tsubulata_032391</name>
</gene>
<dbReference type="PROSITE" id="PS50089">
    <property type="entry name" value="ZF_RING_2"/>
    <property type="match status" value="1"/>
</dbReference>
<organism evidence="4 5">
    <name type="scientific">Turnera subulata</name>
    <dbReference type="NCBI Taxonomy" id="218843"/>
    <lineage>
        <taxon>Eukaryota</taxon>
        <taxon>Viridiplantae</taxon>
        <taxon>Streptophyta</taxon>
        <taxon>Embryophyta</taxon>
        <taxon>Tracheophyta</taxon>
        <taxon>Spermatophyta</taxon>
        <taxon>Magnoliopsida</taxon>
        <taxon>eudicotyledons</taxon>
        <taxon>Gunneridae</taxon>
        <taxon>Pentapetalae</taxon>
        <taxon>rosids</taxon>
        <taxon>fabids</taxon>
        <taxon>Malpighiales</taxon>
        <taxon>Passifloraceae</taxon>
        <taxon>Turnera</taxon>
    </lineage>
</organism>
<keyword evidence="1" id="KW-0863">Zinc-finger</keyword>
<dbReference type="AlphaFoldDB" id="A0A9Q0J1A7"/>
<dbReference type="InterPro" id="IPR013083">
    <property type="entry name" value="Znf_RING/FYVE/PHD"/>
</dbReference>
<evidence type="ECO:0000313" key="4">
    <source>
        <dbReference type="EMBL" id="KAJ4824743.1"/>
    </source>
</evidence>
<dbReference type="SUPFAM" id="SSF57850">
    <property type="entry name" value="RING/U-box"/>
    <property type="match status" value="1"/>
</dbReference>
<dbReference type="SMART" id="SM00184">
    <property type="entry name" value="RING"/>
    <property type="match status" value="1"/>
</dbReference>
<dbReference type="PANTHER" id="PTHR45676">
    <property type="entry name" value="RING-H2 FINGER PROTEIN ATL51-RELATED"/>
    <property type="match status" value="1"/>
</dbReference>
<keyword evidence="1" id="KW-0479">Metal-binding</keyword>
<dbReference type="PANTHER" id="PTHR45676:SF41">
    <property type="entry name" value="RING-H2 FINGER PROTEIN ATL66"/>
    <property type="match status" value="1"/>
</dbReference>
<accession>A0A9Q0J1A7</accession>
<keyword evidence="5" id="KW-1185">Reference proteome</keyword>
<feature type="domain" description="RING-type" evidence="3">
    <location>
        <begin position="77"/>
        <end position="119"/>
    </location>
</feature>
<keyword evidence="1" id="KW-0862">Zinc</keyword>
<proteinExistence type="predicted"/>
<protein>
    <recommendedName>
        <fullName evidence="3">RING-type domain-containing protein</fullName>
    </recommendedName>
</protein>
<evidence type="ECO:0000259" key="3">
    <source>
        <dbReference type="PROSITE" id="PS50089"/>
    </source>
</evidence>
<feature type="chain" id="PRO_5040125987" description="RING-type domain-containing protein" evidence="2">
    <location>
        <begin position="22"/>
        <end position="135"/>
    </location>
</feature>
<dbReference type="GO" id="GO:0016567">
    <property type="term" value="P:protein ubiquitination"/>
    <property type="evidence" value="ECO:0007669"/>
    <property type="project" value="TreeGrafter"/>
</dbReference>
<dbReference type="InterPro" id="IPR001841">
    <property type="entry name" value="Znf_RING"/>
</dbReference>
<dbReference type="Gene3D" id="3.30.40.10">
    <property type="entry name" value="Zinc/RING finger domain, C3HC4 (zinc finger)"/>
    <property type="match status" value="1"/>
</dbReference>
<reference evidence="4" key="1">
    <citation type="submission" date="2022-02" db="EMBL/GenBank/DDBJ databases">
        <authorList>
            <person name="Henning P.M."/>
            <person name="McCubbin A.G."/>
            <person name="Shore J.S."/>
        </authorList>
    </citation>
    <scope>NUCLEOTIDE SEQUENCE</scope>
    <source>
        <strain evidence="4">F60SS</strain>
        <tissue evidence="4">Leaves</tissue>
    </source>
</reference>
<keyword evidence="2" id="KW-0732">Signal</keyword>
<dbReference type="GO" id="GO:0008270">
    <property type="term" value="F:zinc ion binding"/>
    <property type="evidence" value="ECO:0007669"/>
    <property type="project" value="UniProtKB-KW"/>
</dbReference>
<name>A0A9Q0J1A7_9ROSI</name>
<dbReference type="EMBL" id="JAKUCV010007101">
    <property type="protein sequence ID" value="KAJ4824743.1"/>
    <property type="molecule type" value="Genomic_DNA"/>
</dbReference>
<evidence type="ECO:0000256" key="2">
    <source>
        <dbReference type="SAM" id="SignalP"/>
    </source>
</evidence>
<reference evidence="4" key="2">
    <citation type="journal article" date="2023" name="Plants (Basel)">
        <title>Annotation of the Turnera subulata (Passifloraceae) Draft Genome Reveals the S-Locus Evolved after the Divergence of Turneroideae from Passifloroideae in a Stepwise Manner.</title>
        <authorList>
            <person name="Henning P.M."/>
            <person name="Roalson E.H."/>
            <person name="Mir W."/>
            <person name="McCubbin A.G."/>
            <person name="Shore J.S."/>
        </authorList>
    </citation>
    <scope>NUCLEOTIDE SEQUENCE</scope>
    <source>
        <strain evidence="4">F60SS</strain>
    </source>
</reference>
<comment type="caution">
    <text evidence="4">The sequence shown here is derived from an EMBL/GenBank/DDBJ whole genome shotgun (WGS) entry which is preliminary data.</text>
</comment>
<evidence type="ECO:0000256" key="1">
    <source>
        <dbReference type="PROSITE-ProRule" id="PRU00175"/>
    </source>
</evidence>
<evidence type="ECO:0000313" key="5">
    <source>
        <dbReference type="Proteomes" id="UP001141552"/>
    </source>
</evidence>
<sequence length="135" mass="14756">MTDGVVLGIILFGILIVCGTCNRVNDDHDDGDESGTQKGNDIKECWNKKRLEALGTVVVVDCGEEDEVNYGGGGGECAVCLEQFKDGEECRVLERCSHVFHKACIDEWIPSNDRCPLCRVCVWGDEEPCGDDDAV</sequence>
<feature type="signal peptide" evidence="2">
    <location>
        <begin position="1"/>
        <end position="21"/>
    </location>
</feature>
<dbReference type="Pfam" id="PF13639">
    <property type="entry name" value="zf-RING_2"/>
    <property type="match status" value="1"/>
</dbReference>
<dbReference type="Proteomes" id="UP001141552">
    <property type="component" value="Unassembled WGS sequence"/>
</dbReference>